<protein>
    <submittedName>
        <fullName evidence="1">Uncharacterized protein</fullName>
    </submittedName>
</protein>
<accession>A0A382FKE4</accession>
<organism evidence="1">
    <name type="scientific">marine metagenome</name>
    <dbReference type="NCBI Taxonomy" id="408172"/>
    <lineage>
        <taxon>unclassified sequences</taxon>
        <taxon>metagenomes</taxon>
        <taxon>ecological metagenomes</taxon>
    </lineage>
</organism>
<dbReference type="EMBL" id="UINC01050316">
    <property type="protein sequence ID" value="SVB63129.1"/>
    <property type="molecule type" value="Genomic_DNA"/>
</dbReference>
<dbReference type="AlphaFoldDB" id="A0A382FKE4"/>
<name>A0A382FKE4_9ZZZZ</name>
<sequence length="53" mass="6270">MPACLADQENGAVETEWYYQFYILWIILQVLNKDTKIQYCLLQLITGEKTDNK</sequence>
<reference evidence="1" key="1">
    <citation type="submission" date="2018-05" db="EMBL/GenBank/DDBJ databases">
        <authorList>
            <person name="Lanie J.A."/>
            <person name="Ng W.-L."/>
            <person name="Kazmierczak K.M."/>
            <person name="Andrzejewski T.M."/>
            <person name="Davidsen T.M."/>
            <person name="Wayne K.J."/>
            <person name="Tettelin H."/>
            <person name="Glass J.I."/>
            <person name="Rusch D."/>
            <person name="Podicherti R."/>
            <person name="Tsui H.-C.T."/>
            <person name="Winkler M.E."/>
        </authorList>
    </citation>
    <scope>NUCLEOTIDE SEQUENCE</scope>
</reference>
<proteinExistence type="predicted"/>
<evidence type="ECO:0000313" key="1">
    <source>
        <dbReference type="EMBL" id="SVB63129.1"/>
    </source>
</evidence>
<gene>
    <name evidence="1" type="ORF">METZ01_LOCUS215983</name>
</gene>